<name>A0A2N3PYG1_9PROT</name>
<dbReference type="EMBL" id="PIUM01000005">
    <property type="protein sequence ID" value="PKU25433.1"/>
    <property type="molecule type" value="Genomic_DNA"/>
</dbReference>
<dbReference type="Proteomes" id="UP000233293">
    <property type="component" value="Unassembled WGS sequence"/>
</dbReference>
<dbReference type="InterPro" id="IPR022927">
    <property type="entry name" value="RppH"/>
</dbReference>
<comment type="cofactor">
    <cofactor evidence="4">
        <name>a divalent metal cation</name>
        <dbReference type="ChEBI" id="CHEBI:60240"/>
    </cofactor>
</comment>
<dbReference type="SUPFAM" id="SSF55811">
    <property type="entry name" value="Nudix"/>
    <property type="match status" value="1"/>
</dbReference>
<protein>
    <recommendedName>
        <fullName evidence="4">RNA pyrophosphohydrolase</fullName>
        <ecNumber evidence="4">3.6.1.-</ecNumber>
    </recommendedName>
    <alternativeName>
        <fullName evidence="4">(Di)nucleoside polyphosphate hydrolase</fullName>
    </alternativeName>
</protein>
<evidence type="ECO:0000256" key="1">
    <source>
        <dbReference type="ARBA" id="ARBA00001936"/>
    </source>
</evidence>
<comment type="cofactor">
    <cofactor evidence="2">
        <name>Mg(2+)</name>
        <dbReference type="ChEBI" id="CHEBI:18420"/>
    </cofactor>
</comment>
<proteinExistence type="inferred from homology"/>
<dbReference type="NCBIfam" id="NF001938">
    <property type="entry name" value="PRK00714.1-5"/>
    <property type="match status" value="1"/>
</dbReference>
<dbReference type="PROSITE" id="PS51462">
    <property type="entry name" value="NUDIX"/>
    <property type="match status" value="1"/>
</dbReference>
<dbReference type="AlphaFoldDB" id="A0A2N3PYG1"/>
<accession>A0A2N3PYG1</accession>
<reference evidence="7" key="1">
    <citation type="submission" date="2017-12" db="EMBL/GenBank/DDBJ databases">
        <title>Draft genome sequence of Telmatospirillum siberiense 26-4b1T, an acidotolerant peatland alphaproteobacterium potentially involved in sulfur cycling.</title>
        <authorList>
            <person name="Hausmann B."/>
            <person name="Pjevac P."/>
            <person name="Schreck K."/>
            <person name="Herbold C.W."/>
            <person name="Daims H."/>
            <person name="Wagner M."/>
            <person name="Pester M."/>
            <person name="Loy A."/>
        </authorList>
    </citation>
    <scope>NUCLEOTIDE SEQUENCE [LARGE SCALE GENOMIC DNA]</scope>
    <source>
        <strain evidence="7">26-4b1</strain>
    </source>
</reference>
<comment type="function">
    <text evidence="4">Accelerates the degradation of transcripts by removing pyrophosphate from the 5'-end of triphosphorylated RNA, leading to a more labile monophosphorylated state that can stimulate subsequent ribonuclease cleavage.</text>
</comment>
<dbReference type="RefSeq" id="WP_101249957.1">
    <property type="nucleotide sequence ID" value="NZ_PIUM01000005.1"/>
</dbReference>
<dbReference type="HAMAP" id="MF_00298">
    <property type="entry name" value="Nudix_RppH"/>
    <property type="match status" value="1"/>
</dbReference>
<dbReference type="InterPro" id="IPR020084">
    <property type="entry name" value="NUDIX_hydrolase_CS"/>
</dbReference>
<organism evidence="6 7">
    <name type="scientific">Telmatospirillum siberiense</name>
    <dbReference type="NCBI Taxonomy" id="382514"/>
    <lineage>
        <taxon>Bacteria</taxon>
        <taxon>Pseudomonadati</taxon>
        <taxon>Pseudomonadota</taxon>
        <taxon>Alphaproteobacteria</taxon>
        <taxon>Rhodospirillales</taxon>
        <taxon>Rhodospirillaceae</taxon>
        <taxon>Telmatospirillum</taxon>
    </lineage>
</organism>
<dbReference type="Pfam" id="PF00293">
    <property type="entry name" value="NUDIX"/>
    <property type="match status" value="1"/>
</dbReference>
<dbReference type="Gene3D" id="3.90.79.10">
    <property type="entry name" value="Nucleoside Triphosphate Pyrophosphohydrolase"/>
    <property type="match status" value="1"/>
</dbReference>
<evidence type="ECO:0000256" key="2">
    <source>
        <dbReference type="ARBA" id="ARBA00001946"/>
    </source>
</evidence>
<comment type="caution">
    <text evidence="6">The sequence shown here is derived from an EMBL/GenBank/DDBJ whole genome shotgun (WGS) entry which is preliminary data.</text>
</comment>
<feature type="domain" description="Nudix hydrolase" evidence="5">
    <location>
        <begin position="11"/>
        <end position="153"/>
    </location>
</feature>
<keyword evidence="7" id="KW-1185">Reference proteome</keyword>
<dbReference type="PROSITE" id="PS00893">
    <property type="entry name" value="NUDIX_BOX"/>
    <property type="match status" value="1"/>
</dbReference>
<comment type="similarity">
    <text evidence="4">Belongs to the Nudix hydrolase family. RppH subfamily.</text>
</comment>
<dbReference type="InterPro" id="IPR015797">
    <property type="entry name" value="NUDIX_hydrolase-like_dom_sf"/>
</dbReference>
<dbReference type="GO" id="GO:0006753">
    <property type="term" value="P:nucleoside phosphate metabolic process"/>
    <property type="evidence" value="ECO:0007669"/>
    <property type="project" value="TreeGrafter"/>
</dbReference>
<keyword evidence="3 4" id="KW-0378">Hydrolase</keyword>
<dbReference type="OrthoDB" id="9816040at2"/>
<comment type="cofactor">
    <cofactor evidence="1">
        <name>Mn(2+)</name>
        <dbReference type="ChEBI" id="CHEBI:29035"/>
    </cofactor>
</comment>
<evidence type="ECO:0000313" key="6">
    <source>
        <dbReference type="EMBL" id="PKU25433.1"/>
    </source>
</evidence>
<dbReference type="NCBIfam" id="NF001936">
    <property type="entry name" value="PRK00714.1-3"/>
    <property type="match status" value="1"/>
</dbReference>
<dbReference type="PANTHER" id="PTHR11839">
    <property type="entry name" value="UDP/ADP-SUGAR PYROPHOSPHATASE"/>
    <property type="match status" value="1"/>
</dbReference>
<evidence type="ECO:0000259" key="5">
    <source>
        <dbReference type="PROSITE" id="PS51462"/>
    </source>
</evidence>
<dbReference type="GO" id="GO:0034432">
    <property type="term" value="F:bis(5'-adenosyl)-pentaphosphatase activity"/>
    <property type="evidence" value="ECO:0007669"/>
    <property type="project" value="TreeGrafter"/>
</dbReference>
<dbReference type="CDD" id="cd03671">
    <property type="entry name" value="NUDIX_Ap4A_hydrolase_plant_like"/>
    <property type="match status" value="1"/>
</dbReference>
<evidence type="ECO:0000256" key="3">
    <source>
        <dbReference type="ARBA" id="ARBA00022801"/>
    </source>
</evidence>
<evidence type="ECO:0000256" key="4">
    <source>
        <dbReference type="HAMAP-Rule" id="MF_00298"/>
    </source>
</evidence>
<dbReference type="GO" id="GO:0019693">
    <property type="term" value="P:ribose phosphate metabolic process"/>
    <property type="evidence" value="ECO:0007669"/>
    <property type="project" value="TreeGrafter"/>
</dbReference>
<gene>
    <name evidence="4" type="primary">rppH</name>
    <name evidence="4" type="synonym">nudH</name>
    <name evidence="6" type="ORF">CWS72_07160</name>
</gene>
<feature type="short sequence motif" description="Nudix box" evidence="4">
    <location>
        <begin position="45"/>
        <end position="66"/>
    </location>
</feature>
<dbReference type="InterPro" id="IPR020476">
    <property type="entry name" value="Nudix_hydrolase"/>
</dbReference>
<sequence>MSDAADHTTLPYRPCVGLMLFNAQGLVFTAKRIDTDIDAWQMPQGGIDAGESPRQAAFREMKEEIGTDSAEILGESADWLRYDLPADLVGKVWKGRFRGQEQKWFALRFTGRDCDIDIRTEHPEFCDWRWSRFDQLPDLVVPFKRDLYRAIVREFTPIASDLAVSAATRSNTGTI</sequence>
<dbReference type="InterPro" id="IPR000086">
    <property type="entry name" value="NUDIX_hydrolase_dom"/>
</dbReference>
<dbReference type="EC" id="3.6.1.-" evidence="4"/>
<dbReference type="GO" id="GO:0008893">
    <property type="term" value="F:guanosine-3',5'-bis(diphosphate) 3'-diphosphatase activity"/>
    <property type="evidence" value="ECO:0007669"/>
    <property type="project" value="TreeGrafter"/>
</dbReference>
<dbReference type="PANTHER" id="PTHR11839:SF22">
    <property type="entry name" value="NUDIX HYDROLASE 26, CHLOROPLASTIC"/>
    <property type="match status" value="1"/>
</dbReference>
<dbReference type="PRINTS" id="PR00502">
    <property type="entry name" value="NUDIXFAMILY"/>
</dbReference>
<evidence type="ECO:0000313" key="7">
    <source>
        <dbReference type="Proteomes" id="UP000233293"/>
    </source>
</evidence>